<evidence type="ECO:0000313" key="2">
    <source>
        <dbReference type="EMBL" id="MBX57882.1"/>
    </source>
</evidence>
<feature type="signal peptide" evidence="1">
    <location>
        <begin position="1"/>
        <end position="19"/>
    </location>
</feature>
<protein>
    <recommendedName>
        <fullName evidence="3">YqaE/Pmp3 family membrane protein</fullName>
    </recommendedName>
</protein>
<dbReference type="EMBL" id="GGEC01077398">
    <property type="protein sequence ID" value="MBX57882.1"/>
    <property type="molecule type" value="Transcribed_RNA"/>
</dbReference>
<sequence length="38" mass="4396">MCPAFLLLWFIPLIGWTASMFYAKQGTNMPNSFMPNKK</sequence>
<organism evidence="2">
    <name type="scientific">Rhizophora mucronata</name>
    <name type="common">Asiatic mangrove</name>
    <dbReference type="NCBI Taxonomy" id="61149"/>
    <lineage>
        <taxon>Eukaryota</taxon>
        <taxon>Viridiplantae</taxon>
        <taxon>Streptophyta</taxon>
        <taxon>Embryophyta</taxon>
        <taxon>Tracheophyta</taxon>
        <taxon>Spermatophyta</taxon>
        <taxon>Magnoliopsida</taxon>
        <taxon>eudicotyledons</taxon>
        <taxon>Gunneridae</taxon>
        <taxon>Pentapetalae</taxon>
        <taxon>rosids</taxon>
        <taxon>fabids</taxon>
        <taxon>Malpighiales</taxon>
        <taxon>Rhizophoraceae</taxon>
        <taxon>Rhizophora</taxon>
    </lineage>
</organism>
<dbReference type="AlphaFoldDB" id="A0A2P2PT43"/>
<keyword evidence="1" id="KW-0732">Signal</keyword>
<reference evidence="2" key="1">
    <citation type="submission" date="2018-02" db="EMBL/GenBank/DDBJ databases">
        <title>Rhizophora mucronata_Transcriptome.</title>
        <authorList>
            <person name="Meera S.P."/>
            <person name="Sreeshan A."/>
            <person name="Augustine A."/>
        </authorList>
    </citation>
    <scope>NUCLEOTIDE SEQUENCE</scope>
    <source>
        <tissue evidence="2">Leaf</tissue>
    </source>
</reference>
<accession>A0A2P2PT43</accession>
<evidence type="ECO:0000256" key="1">
    <source>
        <dbReference type="SAM" id="SignalP"/>
    </source>
</evidence>
<proteinExistence type="predicted"/>
<feature type="chain" id="PRO_5015199838" description="YqaE/Pmp3 family membrane protein" evidence="1">
    <location>
        <begin position="20"/>
        <end position="38"/>
    </location>
</feature>
<name>A0A2P2PT43_RHIMU</name>
<evidence type="ECO:0008006" key="3">
    <source>
        <dbReference type="Google" id="ProtNLM"/>
    </source>
</evidence>